<dbReference type="Gene3D" id="3.40.50.1000">
    <property type="entry name" value="HAD superfamily/HAD-like"/>
    <property type="match status" value="3"/>
</dbReference>
<dbReference type="PIRSF" id="PIRSF000915">
    <property type="entry name" value="PGP-type_phosphatase"/>
    <property type="match status" value="1"/>
</dbReference>
<accession>A0A914DMQ7</accession>
<dbReference type="PANTHER" id="PTHR19288:SF93">
    <property type="entry name" value="FI11325P-RELATED"/>
    <property type="match status" value="1"/>
</dbReference>
<dbReference type="InterPro" id="IPR036412">
    <property type="entry name" value="HAD-like_sf"/>
</dbReference>
<feature type="binding site" evidence="4">
    <location>
        <position position="24"/>
    </location>
    <ligand>
        <name>Mg(2+)</name>
        <dbReference type="ChEBI" id="CHEBI:18420"/>
    </ligand>
</feature>
<comment type="similarity">
    <text evidence="1">Belongs to the HAD-like hydrolase superfamily.</text>
</comment>
<feature type="binding site" evidence="3">
    <location>
        <begin position="55"/>
        <end position="57"/>
    </location>
    <ligand>
        <name>substrate</name>
    </ligand>
</feature>
<evidence type="ECO:0000256" key="2">
    <source>
        <dbReference type="PIRSR" id="PIRSR000915-1"/>
    </source>
</evidence>
<name>A0A914DMQ7_9BILA</name>
<dbReference type="AlphaFoldDB" id="A0A914DMQ7"/>
<feature type="binding site" evidence="3">
    <location>
        <position position="175"/>
    </location>
    <ligand>
        <name>substrate</name>
    </ligand>
</feature>
<dbReference type="GO" id="GO:0046872">
    <property type="term" value="F:metal ion binding"/>
    <property type="evidence" value="ECO:0007669"/>
    <property type="project" value="UniProtKB-KW"/>
</dbReference>
<dbReference type="Pfam" id="PF13344">
    <property type="entry name" value="Hydrolase_6"/>
    <property type="match status" value="1"/>
</dbReference>
<dbReference type="GO" id="GO:0016791">
    <property type="term" value="F:phosphatase activity"/>
    <property type="evidence" value="ECO:0007669"/>
    <property type="project" value="TreeGrafter"/>
</dbReference>
<protein>
    <submittedName>
        <fullName evidence="6">4-nitrophenylphosphatase</fullName>
    </submittedName>
</protein>
<evidence type="ECO:0000313" key="5">
    <source>
        <dbReference type="Proteomes" id="UP000887540"/>
    </source>
</evidence>
<feature type="binding site" evidence="4">
    <location>
        <position position="22"/>
    </location>
    <ligand>
        <name>Mg(2+)</name>
        <dbReference type="ChEBI" id="CHEBI:18420"/>
    </ligand>
</feature>
<dbReference type="InterPro" id="IPR006357">
    <property type="entry name" value="HAD-SF_hydro_IIA"/>
</dbReference>
<proteinExistence type="inferred from homology"/>
<evidence type="ECO:0000256" key="3">
    <source>
        <dbReference type="PIRSR" id="PIRSR000915-2"/>
    </source>
</evidence>
<feature type="active site" description="Proton donor" evidence="2">
    <location>
        <position position="24"/>
    </location>
</feature>
<keyword evidence="1" id="KW-0378">Hydrolase</keyword>
<keyword evidence="5" id="KW-1185">Reference proteome</keyword>
<dbReference type="GO" id="GO:0005737">
    <property type="term" value="C:cytoplasm"/>
    <property type="evidence" value="ECO:0007669"/>
    <property type="project" value="TreeGrafter"/>
</dbReference>
<keyword evidence="4" id="KW-0479">Metal-binding</keyword>
<comment type="cofactor">
    <cofactor evidence="4">
        <name>Mg(2+)</name>
        <dbReference type="ChEBI" id="CHEBI:18420"/>
    </cofactor>
    <text evidence="4">Divalent metal ions. Mg(2+) is the most effective.</text>
</comment>
<evidence type="ECO:0000256" key="4">
    <source>
        <dbReference type="PIRSR" id="PIRSR000915-3"/>
    </source>
</evidence>
<dbReference type="InterPro" id="IPR023214">
    <property type="entry name" value="HAD_sf"/>
</dbReference>
<evidence type="ECO:0000256" key="1">
    <source>
        <dbReference type="PIRNR" id="PIRNR000915"/>
    </source>
</evidence>
<organism evidence="5 6">
    <name type="scientific">Acrobeloides nanus</name>
    <dbReference type="NCBI Taxonomy" id="290746"/>
    <lineage>
        <taxon>Eukaryota</taxon>
        <taxon>Metazoa</taxon>
        <taxon>Ecdysozoa</taxon>
        <taxon>Nematoda</taxon>
        <taxon>Chromadorea</taxon>
        <taxon>Rhabditida</taxon>
        <taxon>Tylenchina</taxon>
        <taxon>Cephalobomorpha</taxon>
        <taxon>Cephaloboidea</taxon>
        <taxon>Cephalobidae</taxon>
        <taxon>Acrobeloides</taxon>
    </lineage>
</organism>
<reference evidence="6" key="1">
    <citation type="submission" date="2022-11" db="UniProtKB">
        <authorList>
            <consortium name="WormBaseParasite"/>
        </authorList>
    </citation>
    <scope>IDENTIFICATION</scope>
</reference>
<feature type="active site" description="Nucleophile" evidence="2">
    <location>
        <position position="22"/>
    </location>
</feature>
<keyword evidence="4" id="KW-0460">Magnesium</keyword>
<dbReference type="PANTHER" id="PTHR19288">
    <property type="entry name" value="4-NITROPHENYLPHOSPHATASE-RELATED"/>
    <property type="match status" value="1"/>
</dbReference>
<dbReference type="WBParaSite" id="ACRNAN_scaffold3269.g18286.t1">
    <property type="protein sequence ID" value="ACRNAN_scaffold3269.g18286.t1"/>
    <property type="gene ID" value="ACRNAN_scaffold3269.g18286"/>
</dbReference>
<feature type="binding site" evidence="4">
    <location>
        <position position="200"/>
    </location>
    <ligand>
        <name>Mg(2+)</name>
        <dbReference type="ChEBI" id="CHEBI:18420"/>
    </ligand>
</feature>
<evidence type="ECO:0000313" key="6">
    <source>
        <dbReference type="WBParaSite" id="ACRNAN_scaffold3269.g18286.t1"/>
    </source>
</evidence>
<sequence>MTKIPLAVRSKILSSYDTFIFDADGVLWLFNKAISGAPELLNSLIEIGKQVIILSNNSTRTIDEYVEKKTMEDAGIEVFGVGADHVEDYTKGNFLTNIDVSRKVSAVVVSYDIHFNYIKLMRAVNYLKDPNVDFIVTEGDIIVPGPVPDVILPCTGWISSAIRTVSGREPFSIGKPNSPVFNYISEKFNINPKRTLMTGDSCFSDIPFGNRHGFDTMLVLSGSHSLKDVEKSISEDSMEFVPKMYAPSVKTLLNDEEIKEENVVDEISGA</sequence>
<dbReference type="SUPFAM" id="SSF56784">
    <property type="entry name" value="HAD-like"/>
    <property type="match status" value="1"/>
</dbReference>
<dbReference type="Proteomes" id="UP000887540">
    <property type="component" value="Unplaced"/>
</dbReference>
<dbReference type="Pfam" id="PF13242">
    <property type="entry name" value="Hydrolase_like"/>
    <property type="match status" value="1"/>
</dbReference>